<dbReference type="EMBL" id="MT708549">
    <property type="protein sequence ID" value="QOV06266.1"/>
    <property type="molecule type" value="Genomic_DNA"/>
</dbReference>
<evidence type="ECO:0000259" key="1">
    <source>
        <dbReference type="PROSITE" id="PS51194"/>
    </source>
</evidence>
<dbReference type="InterPro" id="IPR038718">
    <property type="entry name" value="SNF2-like_sf"/>
</dbReference>
<dbReference type="InterPro" id="IPR027417">
    <property type="entry name" value="P-loop_NTPase"/>
</dbReference>
<dbReference type="InterPro" id="IPR001650">
    <property type="entry name" value="Helicase_C-like"/>
</dbReference>
<dbReference type="GO" id="GO:0004386">
    <property type="term" value="F:helicase activity"/>
    <property type="evidence" value="ECO:0007669"/>
    <property type="project" value="UniProtKB-KW"/>
</dbReference>
<proteinExistence type="predicted"/>
<dbReference type="SUPFAM" id="SSF52540">
    <property type="entry name" value="P-loop containing nucleoside triphosphate hydrolases"/>
    <property type="match status" value="2"/>
</dbReference>
<organism evidence="2 3">
    <name type="scientific">Burkholderia phage Maja</name>
    <dbReference type="NCBI Taxonomy" id="2767571"/>
    <lineage>
        <taxon>Viruses</taxon>
        <taxon>Duplodnaviria</taxon>
        <taxon>Heunggongvirae</taxon>
        <taxon>Uroviricota</taxon>
        <taxon>Caudoviricetes</taxon>
        <taxon>Lindbergviridae</taxon>
        <taxon>Gladiolivirus</taxon>
        <taxon>Gladiolivirus maja</taxon>
    </lineage>
</organism>
<dbReference type="Proteomes" id="UP000593952">
    <property type="component" value="Segment"/>
</dbReference>
<reference evidence="2 3" key="1">
    <citation type="submission" date="2020-07" db="EMBL/GenBank/DDBJ databases">
        <title>Complete genome sequence of Burkholderia gladioli phage Maja.</title>
        <authorList>
            <person name="Yu Z."/>
            <person name="Yao G.W."/>
            <person name="Guadalupe Vizoso-Pinto M."/>
            <person name="Sun L."/>
            <person name="Le T."/>
            <person name="Gonzalez C."/>
            <person name="Young R."/>
            <person name="Liu M."/>
        </authorList>
    </citation>
    <scope>NUCLEOTIDE SEQUENCE [LARGE SCALE GENOMIC DNA]</scope>
</reference>
<evidence type="ECO:0000313" key="3">
    <source>
        <dbReference type="Proteomes" id="UP000593952"/>
    </source>
</evidence>
<dbReference type="Pfam" id="PF00176">
    <property type="entry name" value="SNF2-rel_dom"/>
    <property type="match status" value="1"/>
</dbReference>
<keyword evidence="2" id="KW-0067">ATP-binding</keyword>
<gene>
    <name evidence="2" type="ORF">CPT_Maja_046</name>
</gene>
<dbReference type="Gene3D" id="3.40.50.10810">
    <property type="entry name" value="Tandem AAA-ATPase domain"/>
    <property type="match status" value="1"/>
</dbReference>
<dbReference type="PROSITE" id="PS51194">
    <property type="entry name" value="HELICASE_CTER"/>
    <property type="match status" value="1"/>
</dbReference>
<keyword evidence="2" id="KW-0378">Hydrolase</keyword>
<name>A0A7S6R777_9CAUD</name>
<dbReference type="Gene3D" id="3.40.50.300">
    <property type="entry name" value="P-loop containing nucleotide triphosphate hydrolases"/>
    <property type="match status" value="1"/>
</dbReference>
<keyword evidence="3" id="KW-1185">Reference proteome</keyword>
<keyword evidence="2" id="KW-0547">Nucleotide-binding</keyword>
<dbReference type="PANTHER" id="PTHR10799">
    <property type="entry name" value="SNF2/RAD54 HELICASE FAMILY"/>
    <property type="match status" value="1"/>
</dbReference>
<accession>A0A7S6R777</accession>
<sequence>MKTDAMKHQITGLARSEGKRNFAYLMEQGTGKTWITLADTERCFYGNKIDALLVFAPNGVHTNWIRREAPQHLSAPFIAYAWNGPIKTKKQKAAWAELFRDFSLSEAPPLRIFTINFEAVNTKAGYDAVAEFIRCFRVMAVVDESTRIANPEAKRTKKIIELGREATARRILSGTPLKKDPTDLYSQFDFLKSGLLGTTSYRAFVSEYSVLLDSDDPQMRGIMRRVMEGRKNWKDQKKAREMIPQVVKTDDSGNKMFRNLDQLSDMIRPHSYRVRKEDCLDLPPKIYQTVFFELTPELRRVYDRLRDEYEYLKKKYIENYVTDHPEVDYGDAVEYFETHCFEGIACQVKMKQVVSGFINVEGEPVLIDPENNPRMNLFKEYVEGIDGQMIVWCLYEVEILQVAEALRSMGLRVATYYGKTKKGETREKIIDDFQAGRLDAIVGHAAAMGIGLTLTAATTSLYYSCDRNNELRLQSEDRNHRIGTVKSPVYVDFIAEDTIDEDDMKGRAFKSELANMVIDRKGRED</sequence>
<dbReference type="InterPro" id="IPR000330">
    <property type="entry name" value="SNF2_N"/>
</dbReference>
<dbReference type="SMART" id="SM00490">
    <property type="entry name" value="HELICc"/>
    <property type="match status" value="1"/>
</dbReference>
<protein>
    <submittedName>
        <fullName evidence="2">DNA helicase</fullName>
    </submittedName>
</protein>
<keyword evidence="2" id="KW-0347">Helicase</keyword>
<dbReference type="Pfam" id="PF00271">
    <property type="entry name" value="Helicase_C"/>
    <property type="match status" value="1"/>
</dbReference>
<dbReference type="GO" id="GO:0005524">
    <property type="term" value="F:ATP binding"/>
    <property type="evidence" value="ECO:0007669"/>
    <property type="project" value="InterPro"/>
</dbReference>
<feature type="domain" description="Helicase C-terminal" evidence="1">
    <location>
        <begin position="377"/>
        <end position="524"/>
    </location>
</feature>
<evidence type="ECO:0000313" key="2">
    <source>
        <dbReference type="EMBL" id="QOV06266.1"/>
    </source>
</evidence>